<feature type="compositionally biased region" description="Gly residues" evidence="1">
    <location>
        <begin position="290"/>
        <end position="306"/>
    </location>
</feature>
<protein>
    <submittedName>
        <fullName evidence="2">Uncharacterized protein</fullName>
    </submittedName>
</protein>
<feature type="region of interest" description="Disordered" evidence="1">
    <location>
        <begin position="145"/>
        <end position="333"/>
    </location>
</feature>
<reference evidence="2 3" key="1">
    <citation type="journal article" date="2020" name="Mol. Biol. Evol.">
        <title>Interspecific Gene Flow and the Evolution of Specialization in Black and White Rhinoceros.</title>
        <authorList>
            <person name="Moodley Y."/>
            <person name="Westbury M.V."/>
            <person name="Russo I.M."/>
            <person name="Gopalakrishnan S."/>
            <person name="Rakotoarivelo A."/>
            <person name="Olsen R.A."/>
            <person name="Prost S."/>
            <person name="Tunstall T."/>
            <person name="Ryder O.A."/>
            <person name="Dalen L."/>
            <person name="Bruford M.W."/>
        </authorList>
    </citation>
    <scope>NUCLEOTIDE SEQUENCE [LARGE SCALE GENOMIC DNA]</scope>
    <source>
        <strain evidence="2">SBR-YM</strain>
        <tissue evidence="2">Skin</tissue>
    </source>
</reference>
<feature type="compositionally biased region" description="Polar residues" evidence="1">
    <location>
        <begin position="94"/>
        <end position="103"/>
    </location>
</feature>
<evidence type="ECO:0000313" key="3">
    <source>
        <dbReference type="Proteomes" id="UP000551758"/>
    </source>
</evidence>
<keyword evidence="3" id="KW-1185">Reference proteome</keyword>
<name>A0A7J7F865_DICBM</name>
<feature type="non-terminal residue" evidence="2">
    <location>
        <position position="1"/>
    </location>
</feature>
<dbReference type="EMBL" id="JACDTQ010001059">
    <property type="protein sequence ID" value="KAF5924088.1"/>
    <property type="molecule type" value="Genomic_DNA"/>
</dbReference>
<sequence length="333" mass="35899">HQGFGDGLADCCDKDTHKKRHISFEKAQDEGLALRAPCHPCAQFLGLTLDRQIPRFSVLNLASKHPIADTKLFTFQDPRTPGTHLLQHPRLQSPPLNTNTRPPSRTLYCSVRGSIISSGRPFTLMRPLPRLQCATAVAVFCGKRGRDRGPRELRSPTPTSTPDPSPSASPRPRPPPTPPLGLPSHLASEDLHGLQRPLGRHGGGRRRELLTARRRDRKRKSCSRPSRFSGSAQAPTLAQDQRKPGDGQGVHMASLDHPPADVAFGGPRTTPLPSGALLLPRCPHEDAGEEGGGGSQQIQQGDGGVGDMFEEGSGSPPPRSDSPAYPKIVGKQK</sequence>
<accession>A0A7J7F865</accession>
<feature type="compositionally biased region" description="Pro residues" evidence="1">
    <location>
        <begin position="159"/>
        <end position="181"/>
    </location>
</feature>
<feature type="region of interest" description="Disordered" evidence="1">
    <location>
        <begin position="81"/>
        <end position="104"/>
    </location>
</feature>
<feature type="compositionally biased region" description="Polar residues" evidence="1">
    <location>
        <begin position="230"/>
        <end position="239"/>
    </location>
</feature>
<proteinExistence type="predicted"/>
<comment type="caution">
    <text evidence="2">The sequence shown here is derived from an EMBL/GenBank/DDBJ whole genome shotgun (WGS) entry which is preliminary data.</text>
</comment>
<dbReference type="AlphaFoldDB" id="A0A7J7F865"/>
<dbReference type="Proteomes" id="UP000551758">
    <property type="component" value="Unassembled WGS sequence"/>
</dbReference>
<organism evidence="2 3">
    <name type="scientific">Diceros bicornis minor</name>
    <name type="common">South-central black rhinoceros</name>
    <dbReference type="NCBI Taxonomy" id="77932"/>
    <lineage>
        <taxon>Eukaryota</taxon>
        <taxon>Metazoa</taxon>
        <taxon>Chordata</taxon>
        <taxon>Craniata</taxon>
        <taxon>Vertebrata</taxon>
        <taxon>Euteleostomi</taxon>
        <taxon>Mammalia</taxon>
        <taxon>Eutheria</taxon>
        <taxon>Laurasiatheria</taxon>
        <taxon>Perissodactyla</taxon>
        <taxon>Rhinocerotidae</taxon>
        <taxon>Diceros</taxon>
    </lineage>
</organism>
<gene>
    <name evidence="2" type="ORF">HPG69_018021</name>
</gene>
<evidence type="ECO:0000313" key="2">
    <source>
        <dbReference type="EMBL" id="KAF5924088.1"/>
    </source>
</evidence>
<evidence type="ECO:0000256" key="1">
    <source>
        <dbReference type="SAM" id="MobiDB-lite"/>
    </source>
</evidence>